<reference evidence="5" key="1">
    <citation type="submission" date="2022-06" db="EMBL/GenBank/DDBJ databases">
        <title>Genomic Encyclopedia of Archaeal and Bacterial Type Strains, Phase II (KMG-II): from individual species to whole genera.</title>
        <authorList>
            <person name="Goeker M."/>
        </authorList>
    </citation>
    <scope>NUCLEOTIDE SEQUENCE</scope>
    <source>
        <strain evidence="5">DSM 43935</strain>
    </source>
</reference>
<keyword evidence="1" id="KW-0808">Transferase</keyword>
<organism evidence="5 6">
    <name type="scientific">Goodfellowiella coeruleoviolacea</name>
    <dbReference type="NCBI Taxonomy" id="334858"/>
    <lineage>
        <taxon>Bacteria</taxon>
        <taxon>Bacillati</taxon>
        <taxon>Actinomycetota</taxon>
        <taxon>Actinomycetes</taxon>
        <taxon>Pseudonocardiales</taxon>
        <taxon>Pseudonocardiaceae</taxon>
        <taxon>Goodfellowiella</taxon>
    </lineage>
</organism>
<dbReference type="GO" id="GO:0008999">
    <property type="term" value="F:protein-N-terminal-alanine acetyltransferase activity"/>
    <property type="evidence" value="ECO:0007669"/>
    <property type="project" value="TreeGrafter"/>
</dbReference>
<evidence type="ECO:0000259" key="4">
    <source>
        <dbReference type="PROSITE" id="PS51186"/>
    </source>
</evidence>
<dbReference type="PROSITE" id="PS51186">
    <property type="entry name" value="GNAT"/>
    <property type="match status" value="1"/>
</dbReference>
<evidence type="ECO:0000256" key="2">
    <source>
        <dbReference type="ARBA" id="ARBA00023315"/>
    </source>
</evidence>
<proteinExistence type="inferred from homology"/>
<gene>
    <name evidence="5" type="ORF">LX83_005595</name>
</gene>
<dbReference type="InterPro" id="IPR051531">
    <property type="entry name" value="N-acetyltransferase"/>
</dbReference>
<accession>A0AAE3GJU5</accession>
<dbReference type="SUPFAM" id="SSF55729">
    <property type="entry name" value="Acyl-CoA N-acyltransferases (Nat)"/>
    <property type="match status" value="1"/>
</dbReference>
<dbReference type="Proteomes" id="UP001206128">
    <property type="component" value="Unassembled WGS sequence"/>
</dbReference>
<dbReference type="AlphaFoldDB" id="A0AAE3GJU5"/>
<protein>
    <submittedName>
        <fullName evidence="5">Ribosomal-protein-alanine N-acetyltransferase</fullName>
    </submittedName>
</protein>
<dbReference type="GO" id="GO:0005737">
    <property type="term" value="C:cytoplasm"/>
    <property type="evidence" value="ECO:0007669"/>
    <property type="project" value="TreeGrafter"/>
</dbReference>
<dbReference type="PANTHER" id="PTHR43792:SF8">
    <property type="entry name" value="[RIBOSOMAL PROTEIN US5]-ALANINE N-ACETYLTRANSFERASE"/>
    <property type="match status" value="1"/>
</dbReference>
<evidence type="ECO:0000256" key="3">
    <source>
        <dbReference type="ARBA" id="ARBA00038502"/>
    </source>
</evidence>
<dbReference type="Gene3D" id="3.40.630.30">
    <property type="match status" value="1"/>
</dbReference>
<evidence type="ECO:0000313" key="6">
    <source>
        <dbReference type="Proteomes" id="UP001206128"/>
    </source>
</evidence>
<name>A0AAE3GJU5_9PSEU</name>
<dbReference type="Pfam" id="PF13302">
    <property type="entry name" value="Acetyltransf_3"/>
    <property type="match status" value="1"/>
</dbReference>
<sequence>MNRPGYGTGPSREGLAREVASRHPGWPARLGPLTVAAGQVVLRPPRLRDASAWSRIRLRDRDHLENWEPTTTSGWAERNALLAWPAQWSTLRSMARRGQALPFVITVDGQFGGQITVGNIVRGALRSAWVGYWVDSHLVRRGVATAALALLVDHCFGRAGLHRLEATVRPENAASRRVLAKAGFREEGLFRRYLDVAGDWRDHLCLALTEEEVADGVVNRLVAAGAAHIPGS</sequence>
<keyword evidence="6" id="KW-1185">Reference proteome</keyword>
<comment type="caution">
    <text evidence="5">The sequence shown here is derived from an EMBL/GenBank/DDBJ whole genome shotgun (WGS) entry which is preliminary data.</text>
</comment>
<keyword evidence="2" id="KW-0012">Acyltransferase</keyword>
<dbReference type="RefSeq" id="WP_253776804.1">
    <property type="nucleotide sequence ID" value="NZ_JAMTCK010000015.1"/>
</dbReference>
<feature type="domain" description="N-acetyltransferase" evidence="4">
    <location>
        <begin position="40"/>
        <end position="211"/>
    </location>
</feature>
<dbReference type="InterPro" id="IPR000182">
    <property type="entry name" value="GNAT_dom"/>
</dbReference>
<evidence type="ECO:0000256" key="1">
    <source>
        <dbReference type="ARBA" id="ARBA00022679"/>
    </source>
</evidence>
<comment type="similarity">
    <text evidence="3">Belongs to the acetyltransferase family. RimJ subfamily.</text>
</comment>
<evidence type="ECO:0000313" key="5">
    <source>
        <dbReference type="EMBL" id="MCP2168717.1"/>
    </source>
</evidence>
<dbReference type="PANTHER" id="PTHR43792">
    <property type="entry name" value="GNAT FAMILY, PUTATIVE (AFU_ORTHOLOGUE AFUA_3G00765)-RELATED-RELATED"/>
    <property type="match status" value="1"/>
</dbReference>
<dbReference type="EMBL" id="JAMTCK010000015">
    <property type="protein sequence ID" value="MCP2168717.1"/>
    <property type="molecule type" value="Genomic_DNA"/>
</dbReference>
<dbReference type="InterPro" id="IPR016181">
    <property type="entry name" value="Acyl_CoA_acyltransferase"/>
</dbReference>